<dbReference type="InterPro" id="IPR052999">
    <property type="entry name" value="PTS1_Protein"/>
</dbReference>
<feature type="domain" description="Carboxymuconolactone decarboxylase-like" evidence="2">
    <location>
        <begin position="186"/>
        <end position="242"/>
    </location>
</feature>
<evidence type="ECO:0000259" key="2">
    <source>
        <dbReference type="Pfam" id="PF02627"/>
    </source>
</evidence>
<dbReference type="GO" id="GO:0051920">
    <property type="term" value="F:peroxiredoxin activity"/>
    <property type="evidence" value="ECO:0007669"/>
    <property type="project" value="InterPro"/>
</dbReference>
<reference evidence="3 4" key="3">
    <citation type="journal article" date="2015" name="Genome Announc.">
        <title>Draft Genome Sequence of the Archiascomycetous Yeast Saitoella complicata.</title>
        <authorList>
            <person name="Yamauchi K."/>
            <person name="Kondo S."/>
            <person name="Hamamoto M."/>
            <person name="Takahashi Y."/>
            <person name="Ogura Y."/>
            <person name="Hayashi T."/>
            <person name="Nishida H."/>
        </authorList>
    </citation>
    <scope>NUCLEOTIDE SEQUENCE [LARGE SCALE GENOMIC DNA]</scope>
    <source>
        <strain evidence="3 4">NRRL Y-17804</strain>
    </source>
</reference>
<dbReference type="STRING" id="698492.A0A0E9NQQ2"/>
<name>A0A0E9NQQ2_SAICN</name>
<dbReference type="InterPro" id="IPR029032">
    <property type="entry name" value="AhpD-like"/>
</dbReference>
<sequence>MARRRRDNHQPQNPHCKHRAKTTIDQKRMLATPSFLSSLRSRFPSSISNDRTSWYLVSAVTFSICNYPEEVANLFRFLLDEESENASLAAKKISEGLLKAGLTGGLPKAINALTELGKVVPAEMRQTTPYRLLDISEAERQTRGEEYFKKTYGKISERVLDNLHNAYPDLAYTAVKHIYSPVLSYTDVISAKETSYVLISSLIPQDVNPQLKGHLRGGLNQGATREEIDAVRSIAMSICEVCGVKWRGEVANL</sequence>
<reference evidence="3 4" key="2">
    <citation type="journal article" date="2014" name="J. Gen. Appl. Microbiol.">
        <title>The early diverging ascomycetous budding yeast Saitoella complicata has three histone deacetylases belonging to the Clr6, Hos2, and Rpd3 lineages.</title>
        <authorList>
            <person name="Nishida H."/>
            <person name="Matsumoto T."/>
            <person name="Kondo S."/>
            <person name="Hamamoto M."/>
            <person name="Yoshikawa H."/>
        </authorList>
    </citation>
    <scope>NUCLEOTIDE SEQUENCE [LARGE SCALE GENOMIC DNA]</scope>
    <source>
        <strain evidence="3 4">NRRL Y-17804</strain>
    </source>
</reference>
<dbReference type="AlphaFoldDB" id="A0A0E9NQQ2"/>
<dbReference type="PANTHER" id="PTHR28180:SF2">
    <property type="entry name" value="PEROXISOMAL PROTEIN 2"/>
    <property type="match status" value="1"/>
</dbReference>
<protein>
    <recommendedName>
        <fullName evidence="2">Carboxymuconolactone decarboxylase-like domain-containing protein</fullName>
    </recommendedName>
</protein>
<evidence type="ECO:0000256" key="1">
    <source>
        <dbReference type="SAM" id="MobiDB-lite"/>
    </source>
</evidence>
<comment type="caution">
    <text evidence="3">The sequence shown here is derived from an EMBL/GenBank/DDBJ whole genome shotgun (WGS) entry which is preliminary data.</text>
</comment>
<dbReference type="OMA" id="WGHLKGA"/>
<organism evidence="3 4">
    <name type="scientific">Saitoella complicata (strain BCRC 22490 / CBS 7301 / JCM 7358 / NBRC 10748 / NRRL Y-17804)</name>
    <dbReference type="NCBI Taxonomy" id="698492"/>
    <lineage>
        <taxon>Eukaryota</taxon>
        <taxon>Fungi</taxon>
        <taxon>Dikarya</taxon>
        <taxon>Ascomycota</taxon>
        <taxon>Taphrinomycotina</taxon>
        <taxon>Taphrinomycotina incertae sedis</taxon>
        <taxon>Saitoella</taxon>
    </lineage>
</organism>
<accession>A0A0E9NQQ2</accession>
<proteinExistence type="predicted"/>
<keyword evidence="4" id="KW-1185">Reference proteome</keyword>
<feature type="region of interest" description="Disordered" evidence="1">
    <location>
        <begin position="1"/>
        <end position="20"/>
    </location>
</feature>
<evidence type="ECO:0000313" key="3">
    <source>
        <dbReference type="EMBL" id="GAO51996.1"/>
    </source>
</evidence>
<dbReference type="PANTHER" id="PTHR28180">
    <property type="entry name" value="CONSERVED MITOCHONDRIAL PROTEIN-RELATED"/>
    <property type="match status" value="1"/>
</dbReference>
<reference evidence="3 4" key="1">
    <citation type="journal article" date="2011" name="J. Gen. Appl. Microbiol.">
        <title>Draft genome sequencing of the enigmatic yeast Saitoella complicata.</title>
        <authorList>
            <person name="Nishida H."/>
            <person name="Hamamoto M."/>
            <person name="Sugiyama J."/>
        </authorList>
    </citation>
    <scope>NUCLEOTIDE SEQUENCE [LARGE SCALE GENOMIC DNA]</scope>
    <source>
        <strain evidence="3 4">NRRL Y-17804</strain>
    </source>
</reference>
<gene>
    <name evidence="3" type="ORF">G7K_6084-t1</name>
</gene>
<dbReference type="InterPro" id="IPR003779">
    <property type="entry name" value="CMD-like"/>
</dbReference>
<dbReference type="Pfam" id="PF02627">
    <property type="entry name" value="CMD"/>
    <property type="match status" value="1"/>
</dbReference>
<dbReference type="EMBL" id="BACD03000057">
    <property type="protein sequence ID" value="GAO51996.1"/>
    <property type="molecule type" value="Genomic_DNA"/>
</dbReference>
<dbReference type="SUPFAM" id="SSF69118">
    <property type="entry name" value="AhpD-like"/>
    <property type="match status" value="1"/>
</dbReference>
<dbReference type="Proteomes" id="UP000033140">
    <property type="component" value="Unassembled WGS sequence"/>
</dbReference>
<evidence type="ECO:0000313" key="4">
    <source>
        <dbReference type="Proteomes" id="UP000033140"/>
    </source>
</evidence>
<dbReference type="Gene3D" id="1.20.1290.10">
    <property type="entry name" value="AhpD-like"/>
    <property type="match status" value="1"/>
</dbReference>